<keyword evidence="1" id="KW-1133">Transmembrane helix</keyword>
<organism evidence="2 3">
    <name type="scientific">Skeletonema marinoi</name>
    <dbReference type="NCBI Taxonomy" id="267567"/>
    <lineage>
        <taxon>Eukaryota</taxon>
        <taxon>Sar</taxon>
        <taxon>Stramenopiles</taxon>
        <taxon>Ochrophyta</taxon>
        <taxon>Bacillariophyta</taxon>
        <taxon>Coscinodiscophyceae</taxon>
        <taxon>Thalassiosirophycidae</taxon>
        <taxon>Thalassiosirales</taxon>
        <taxon>Skeletonemataceae</taxon>
        <taxon>Skeletonema</taxon>
        <taxon>Skeletonema marinoi-dohrnii complex</taxon>
    </lineage>
</organism>
<evidence type="ECO:0000313" key="2">
    <source>
        <dbReference type="EMBL" id="KAK1742923.1"/>
    </source>
</evidence>
<reference evidence="2" key="1">
    <citation type="submission" date="2023-06" db="EMBL/GenBank/DDBJ databases">
        <title>Survivors Of The Sea: Transcriptome response of Skeletonema marinoi to long-term dormancy.</title>
        <authorList>
            <person name="Pinder M.I.M."/>
            <person name="Kourtchenko O."/>
            <person name="Robertson E.K."/>
            <person name="Larsson T."/>
            <person name="Maumus F."/>
            <person name="Osuna-Cruz C.M."/>
            <person name="Vancaester E."/>
            <person name="Stenow R."/>
            <person name="Vandepoele K."/>
            <person name="Ploug H."/>
            <person name="Bruchert V."/>
            <person name="Godhe A."/>
            <person name="Topel M."/>
        </authorList>
    </citation>
    <scope>NUCLEOTIDE SEQUENCE</scope>
    <source>
        <strain evidence="2">R05AC</strain>
    </source>
</reference>
<comment type="caution">
    <text evidence="2">The sequence shown here is derived from an EMBL/GenBank/DDBJ whole genome shotgun (WGS) entry which is preliminary data.</text>
</comment>
<dbReference type="EMBL" id="JATAAI010000010">
    <property type="protein sequence ID" value="KAK1742923.1"/>
    <property type="molecule type" value="Genomic_DNA"/>
</dbReference>
<sequence>MHQKDIAALSDEEEENLQEFMLNLAILFIFMSIIGIISCVYQIKPYQSIRRKHSHESTLQSAAHIQNQAECVYKMKAATESSRADMQDSLEREVEELRAFQQQVRGELGTLKTALTVLSQRRQREVLRPDDAESHRKGKTE</sequence>
<evidence type="ECO:0000256" key="1">
    <source>
        <dbReference type="SAM" id="Phobius"/>
    </source>
</evidence>
<feature type="transmembrane region" description="Helical" evidence="1">
    <location>
        <begin position="20"/>
        <end position="43"/>
    </location>
</feature>
<dbReference type="Proteomes" id="UP001224775">
    <property type="component" value="Unassembled WGS sequence"/>
</dbReference>
<keyword evidence="1" id="KW-0472">Membrane</keyword>
<gene>
    <name evidence="2" type="ORF">QTG54_006520</name>
</gene>
<dbReference type="AlphaFoldDB" id="A0AAD8YBU6"/>
<proteinExistence type="predicted"/>
<protein>
    <submittedName>
        <fullName evidence="2">Uncharacterized protein</fullName>
    </submittedName>
</protein>
<keyword evidence="3" id="KW-1185">Reference proteome</keyword>
<accession>A0AAD8YBU6</accession>
<evidence type="ECO:0000313" key="3">
    <source>
        <dbReference type="Proteomes" id="UP001224775"/>
    </source>
</evidence>
<keyword evidence="1" id="KW-0812">Transmembrane</keyword>
<name>A0AAD8YBU6_9STRA</name>